<dbReference type="Pfam" id="PF03972">
    <property type="entry name" value="MmgE_PrpD_N"/>
    <property type="match status" value="1"/>
</dbReference>
<dbReference type="InterPro" id="IPR045336">
    <property type="entry name" value="MmgE_PrpD_N"/>
</dbReference>
<dbReference type="InterPro" id="IPR042183">
    <property type="entry name" value="MmgE/PrpD_sf_1"/>
</dbReference>
<dbReference type="PANTHER" id="PTHR16943">
    <property type="entry name" value="2-METHYLCITRATE DEHYDRATASE-RELATED"/>
    <property type="match status" value="1"/>
</dbReference>
<dbReference type="InterPro" id="IPR036148">
    <property type="entry name" value="MmgE/PrpD_sf"/>
</dbReference>
<protein>
    <submittedName>
        <fullName evidence="5">2-methylcitrate dehydratase</fullName>
    </submittedName>
</protein>
<dbReference type="InterPro" id="IPR045337">
    <property type="entry name" value="MmgE_PrpD_C"/>
</dbReference>
<dbReference type="InterPro" id="IPR005656">
    <property type="entry name" value="MmgE_PrpD"/>
</dbReference>
<reference evidence="5 6" key="1">
    <citation type="submission" date="2018-06" db="EMBL/GenBank/DDBJ databases">
        <title>Three novel Pseudomonas species isolated from symptomatic oak.</title>
        <authorList>
            <person name="Bueno-Gonzalez V."/>
            <person name="Brady C."/>
        </authorList>
    </citation>
    <scope>NUCLEOTIDE SEQUENCE [LARGE SCALE GENOMIC DNA]</scope>
    <source>
        <strain evidence="5 6">P17C</strain>
    </source>
</reference>
<dbReference type="Proteomes" id="UP000292639">
    <property type="component" value="Unassembled WGS sequence"/>
</dbReference>
<proteinExistence type="inferred from homology"/>
<accession>A0A4Q9QY20</accession>
<dbReference type="Gene3D" id="1.10.4100.10">
    <property type="entry name" value="2-methylcitrate dehydratase PrpD"/>
    <property type="match status" value="1"/>
</dbReference>
<comment type="similarity">
    <text evidence="1">Belongs to the PrpD family.</text>
</comment>
<dbReference type="Pfam" id="PF19305">
    <property type="entry name" value="MmgE_PrpD_C"/>
    <property type="match status" value="1"/>
</dbReference>
<evidence type="ECO:0000313" key="6">
    <source>
        <dbReference type="Proteomes" id="UP000292639"/>
    </source>
</evidence>
<feature type="domain" description="MmgE/PrpD C-terminal" evidence="4">
    <location>
        <begin position="307"/>
        <end position="460"/>
    </location>
</feature>
<dbReference type="PANTHER" id="PTHR16943:SF8">
    <property type="entry name" value="2-METHYLCITRATE DEHYDRATASE"/>
    <property type="match status" value="1"/>
</dbReference>
<evidence type="ECO:0000313" key="5">
    <source>
        <dbReference type="EMBL" id="TBU90049.1"/>
    </source>
</evidence>
<dbReference type="Gene3D" id="3.30.1330.120">
    <property type="entry name" value="2-methylcitrate dehydratase PrpD"/>
    <property type="match status" value="1"/>
</dbReference>
<evidence type="ECO:0000256" key="2">
    <source>
        <dbReference type="SAM" id="MobiDB-lite"/>
    </source>
</evidence>
<gene>
    <name evidence="5" type="ORF">DNJ96_16965</name>
</gene>
<dbReference type="EMBL" id="QJUP01000031">
    <property type="protein sequence ID" value="TBU90049.1"/>
    <property type="molecule type" value="Genomic_DNA"/>
</dbReference>
<dbReference type="InterPro" id="IPR042188">
    <property type="entry name" value="MmgE/PrpD_sf_2"/>
</dbReference>
<dbReference type="AlphaFoldDB" id="A0A4Q9QY20"/>
<organism evidence="5 6">
    <name type="scientific">Stutzerimonas kirkiae</name>
    <dbReference type="NCBI Taxonomy" id="2211392"/>
    <lineage>
        <taxon>Bacteria</taxon>
        <taxon>Pseudomonadati</taxon>
        <taxon>Pseudomonadota</taxon>
        <taxon>Gammaproteobacteria</taxon>
        <taxon>Pseudomonadales</taxon>
        <taxon>Pseudomonadaceae</taxon>
        <taxon>Stutzerimonas</taxon>
    </lineage>
</organism>
<dbReference type="OrthoDB" id="9797528at2"/>
<keyword evidence="6" id="KW-1185">Reference proteome</keyword>
<sequence>MADDPRHARPAIATIGPSARSPPMPAHPPRSASTTAGQTGDPLDALLDQAAALRYEDLPEAVIAHQKRRLLDNIACQFSGRHAAGAPQLLALLQAQGGVAQATVSGTRQRLPLRDAVMQNALMARAWDFCDVVSPGYHPSSTDVPIALGVGEYRHSSGREVIAALAAGQDVALRINAAAQKTGFFYNGFDANILAPISGAIVAGRLLGLDARQLREAVGLAVNTSAGSFQAIQDRVLAVRLAQAQASRNAVEAALLAAAGFTGIRRVLGGELSFFQLFARREPDWEELRRDLGSEWRGQRETCFKLYPSCGLTLALTDAALQLAIGQDIAASQIVAGRLRVSAPMNLLCGQPFSSGASEIDAMFSLQYVAANALLRRASRLQHFTREAIGARDVVALAGRLTITEEADYQHADQCSLELRLADGRHCAASARFGKGWPENPPDDHDFAAKLRQCLEFAARQQAGAAPTDTERQAEAIGEAVWQLERIADLGQRIPQWLGSRL</sequence>
<evidence type="ECO:0000256" key="1">
    <source>
        <dbReference type="ARBA" id="ARBA00006174"/>
    </source>
</evidence>
<feature type="domain" description="MmgE/PrpD N-terminal" evidence="3">
    <location>
        <begin position="48"/>
        <end position="281"/>
    </location>
</feature>
<evidence type="ECO:0000259" key="4">
    <source>
        <dbReference type="Pfam" id="PF19305"/>
    </source>
</evidence>
<name>A0A4Q9QY20_9GAMM</name>
<feature type="region of interest" description="Disordered" evidence="2">
    <location>
        <begin position="1"/>
        <end position="42"/>
    </location>
</feature>
<dbReference type="SUPFAM" id="SSF103378">
    <property type="entry name" value="2-methylcitrate dehydratase PrpD"/>
    <property type="match status" value="1"/>
</dbReference>
<dbReference type="GO" id="GO:0016829">
    <property type="term" value="F:lyase activity"/>
    <property type="evidence" value="ECO:0007669"/>
    <property type="project" value="InterPro"/>
</dbReference>
<comment type="caution">
    <text evidence="5">The sequence shown here is derived from an EMBL/GenBank/DDBJ whole genome shotgun (WGS) entry which is preliminary data.</text>
</comment>
<evidence type="ECO:0000259" key="3">
    <source>
        <dbReference type="Pfam" id="PF03972"/>
    </source>
</evidence>